<keyword evidence="2" id="KW-1185">Reference proteome</keyword>
<evidence type="ECO:0000313" key="1">
    <source>
        <dbReference type="EMBL" id="GGP78942.1"/>
    </source>
</evidence>
<protein>
    <submittedName>
        <fullName evidence="1">Uncharacterized protein</fullName>
    </submittedName>
</protein>
<name>A0ABQ2QEW9_9GAMM</name>
<gene>
    <name evidence="1" type="ORF">GCM10009410_09060</name>
</gene>
<accession>A0ABQ2QEW9</accession>
<dbReference type="RefSeq" id="WP_188953803.1">
    <property type="nucleotide sequence ID" value="NZ_BMQW01000002.1"/>
</dbReference>
<comment type="caution">
    <text evidence="1">The sequence shown here is derived from an EMBL/GenBank/DDBJ whole genome shotgun (WGS) entry which is preliminary data.</text>
</comment>
<sequence length="417" mass="46133">MDKKTKGAWIVHHAEKLKTVTNADNEFEQINFAGKCGILLSSLSSDSQHVLDEARVSALARAANINVRTELPSFINELQRQRLISTGTNAIEVLGMQAGNVLEHISRIFDESEPKNKEQAVIVLAESCSELPMDESRAKEYISDTFKFDNKNVNDLFHNVEYIGFVDSEETFNNKKLLFNGNIFRGANTKKAYAIISAMSSIEAVKIQDINDRLARDGCLSVNIVKKILGDELFIKAQSIALFDVNAIGNETGKHEFVTRPSAFNKYSNSTVDDAFDLAKAFVTSLTYGMTARSSNQGRIQMITVLLSKLINGYWIGPATAIGQDYQILEFKGVVKVERVVGNQCRMKLLKREVGELALQVINDGDASQNSLTSLPSVSATTYLAPESTRQLIRKNQTGPMKRNVGEILNQLRTGGI</sequence>
<evidence type="ECO:0000313" key="2">
    <source>
        <dbReference type="Proteomes" id="UP000654004"/>
    </source>
</evidence>
<dbReference type="Proteomes" id="UP000654004">
    <property type="component" value="Unassembled WGS sequence"/>
</dbReference>
<proteinExistence type="predicted"/>
<dbReference type="EMBL" id="BMQW01000002">
    <property type="protein sequence ID" value="GGP78942.1"/>
    <property type="molecule type" value="Genomic_DNA"/>
</dbReference>
<reference evidence="2" key="1">
    <citation type="journal article" date="2019" name="Int. J. Syst. Evol. Microbiol.">
        <title>The Global Catalogue of Microorganisms (GCM) 10K type strain sequencing project: providing services to taxonomists for standard genome sequencing and annotation.</title>
        <authorList>
            <consortium name="The Broad Institute Genomics Platform"/>
            <consortium name="The Broad Institute Genome Sequencing Center for Infectious Disease"/>
            <person name="Wu L."/>
            <person name="Ma J."/>
        </authorList>
    </citation>
    <scope>NUCLEOTIDE SEQUENCE [LARGE SCALE GENOMIC DNA]</scope>
    <source>
        <strain evidence="2">JCM 32305</strain>
    </source>
</reference>
<organism evidence="1 2">
    <name type="scientific">Shewanella ulleungensis</name>
    <dbReference type="NCBI Taxonomy" id="2282699"/>
    <lineage>
        <taxon>Bacteria</taxon>
        <taxon>Pseudomonadati</taxon>
        <taxon>Pseudomonadota</taxon>
        <taxon>Gammaproteobacteria</taxon>
        <taxon>Alteromonadales</taxon>
        <taxon>Shewanellaceae</taxon>
        <taxon>Shewanella</taxon>
    </lineage>
</organism>